<evidence type="ECO:0000313" key="2">
    <source>
        <dbReference type="WBParaSite" id="PS1159_v2.g13252.t1"/>
    </source>
</evidence>
<accession>A0AC35F3L5</accession>
<proteinExistence type="predicted"/>
<dbReference type="Proteomes" id="UP000887580">
    <property type="component" value="Unplaced"/>
</dbReference>
<name>A0AC35F3L5_9BILA</name>
<organism evidence="1 2">
    <name type="scientific">Panagrolaimus sp. PS1159</name>
    <dbReference type="NCBI Taxonomy" id="55785"/>
    <lineage>
        <taxon>Eukaryota</taxon>
        <taxon>Metazoa</taxon>
        <taxon>Ecdysozoa</taxon>
        <taxon>Nematoda</taxon>
        <taxon>Chromadorea</taxon>
        <taxon>Rhabditida</taxon>
        <taxon>Tylenchina</taxon>
        <taxon>Panagrolaimomorpha</taxon>
        <taxon>Panagrolaimoidea</taxon>
        <taxon>Panagrolaimidae</taxon>
        <taxon>Panagrolaimus</taxon>
    </lineage>
</organism>
<reference evidence="2" key="1">
    <citation type="submission" date="2022-11" db="UniProtKB">
        <authorList>
            <consortium name="WormBaseParasite"/>
        </authorList>
    </citation>
    <scope>IDENTIFICATION</scope>
</reference>
<evidence type="ECO:0000313" key="1">
    <source>
        <dbReference type="Proteomes" id="UP000887580"/>
    </source>
</evidence>
<dbReference type="WBParaSite" id="PS1159_v2.g13252.t1">
    <property type="protein sequence ID" value="PS1159_v2.g13252.t1"/>
    <property type="gene ID" value="PS1159_v2.g13252"/>
</dbReference>
<protein>
    <submittedName>
        <fullName evidence="2">Uncharacterized protein</fullName>
    </submittedName>
</protein>
<sequence length="181" mass="21052">MAKFFIVNLVIQTFILWCFVIQESQQKSLFQNQEEDDSDNLRYDSSMMYKILHEPWPIIKPSQMDYTNIVADCFQEIPYTAVDHTITLNARYLLHRIGCPLRLPSHSLVDIKEIKLKEDIGYVQIYSGKSSKEIIHTSGKLRGAEGYSFGPFEDTYVFILFRPTSKDDYIVFNIIGTYSRG</sequence>